<dbReference type="InterPro" id="IPR001466">
    <property type="entry name" value="Beta-lactam-related"/>
</dbReference>
<dbReference type="InterPro" id="IPR050491">
    <property type="entry name" value="AmpC-like"/>
</dbReference>
<dbReference type="EMBL" id="CP021059">
    <property type="protein sequence ID" value="ARQ06416.1"/>
    <property type="molecule type" value="Genomic_DNA"/>
</dbReference>
<dbReference type="InterPro" id="IPR012338">
    <property type="entry name" value="Beta-lactam/transpept-like"/>
</dbReference>
<dbReference type="Gene3D" id="3.40.710.10">
    <property type="entry name" value="DD-peptidase/beta-lactamase superfamily"/>
    <property type="match status" value="1"/>
</dbReference>
<keyword evidence="5" id="KW-1185">Reference proteome</keyword>
<evidence type="ECO:0000313" key="5">
    <source>
        <dbReference type="Proteomes" id="UP000194154"/>
    </source>
</evidence>
<evidence type="ECO:0000313" key="4">
    <source>
        <dbReference type="EMBL" id="ARQ06416.1"/>
    </source>
</evidence>
<sequence length="367" mass="42796">MKKFIIILFIIILWVSMFFIIFAQPNIDHVIIKNEIPVKKQLNSISEYNNLTEVEKTKITELLKQHEFNGSIFVMSHGKKVLNECFGYRDALNTRLIEPDDMYLIGSSQKLLTGILIKQLENKHKIVVTDNVQKYIPSFNLPDVTVQDLLLHRSGLVHYKGHMNTYHGLDASVQNIIDQGIDYQHKGTFFYNDANYILLAKIIENISHQSYKTNVVQQIFKPLRLTQSGFIDDAAFEDKLINGQQFMEEYWKDIIPNDLDRYIGAGNIYMSPENMGTLVNDFIHYKILDKAATDAILSTNTLGEDIQYRYGLYRKKGYFRTRGYFYGTDFVVWFNKDKTVVMATNKIKADHIKYNEKLLEQVFRIIK</sequence>
<feature type="domain" description="Beta-lactamase-related" evidence="3">
    <location>
        <begin position="59"/>
        <end position="348"/>
    </location>
</feature>
<keyword evidence="2" id="KW-0472">Membrane</keyword>
<dbReference type="GO" id="GO:0016020">
    <property type="term" value="C:membrane"/>
    <property type="evidence" value="ECO:0007669"/>
    <property type="project" value="UniProtKB-SubCell"/>
</dbReference>
<dbReference type="OrthoDB" id="9803467at2"/>
<dbReference type="SUPFAM" id="SSF56601">
    <property type="entry name" value="beta-lactamase/transpeptidase-like"/>
    <property type="match status" value="1"/>
</dbReference>
<dbReference type="KEGG" id="mcak:MCCS_07680"/>
<accession>A0A1W7AAI6</accession>
<dbReference type="GeneID" id="35294903"/>
<dbReference type="Proteomes" id="UP000194154">
    <property type="component" value="Chromosome"/>
</dbReference>
<evidence type="ECO:0000256" key="2">
    <source>
        <dbReference type="ARBA" id="ARBA00023136"/>
    </source>
</evidence>
<dbReference type="PANTHER" id="PTHR46825">
    <property type="entry name" value="D-ALANYL-D-ALANINE-CARBOXYPEPTIDASE/ENDOPEPTIDASE AMPH"/>
    <property type="match status" value="1"/>
</dbReference>
<dbReference type="RefSeq" id="WP_086042084.1">
    <property type="nucleotide sequence ID" value="NZ_CBCRZA010000001.1"/>
</dbReference>
<evidence type="ECO:0000256" key="1">
    <source>
        <dbReference type="ARBA" id="ARBA00004370"/>
    </source>
</evidence>
<dbReference type="STRING" id="1855823.MCCS_07680"/>
<dbReference type="PANTHER" id="PTHR46825:SF11">
    <property type="entry name" value="PENICILLIN-BINDING PROTEIN 4"/>
    <property type="match status" value="1"/>
</dbReference>
<comment type="subcellular location">
    <subcellularLocation>
        <location evidence="1">Membrane</location>
    </subcellularLocation>
</comment>
<evidence type="ECO:0000259" key="3">
    <source>
        <dbReference type="Pfam" id="PF00144"/>
    </source>
</evidence>
<gene>
    <name evidence="4" type="primary">pbpX_2</name>
    <name evidence="4" type="ORF">MCCS_07680</name>
</gene>
<dbReference type="AlphaFoldDB" id="A0A1W7AAI6"/>
<protein>
    <submittedName>
        <fullName evidence="4">Penicillin-binding protein PbpX</fullName>
    </submittedName>
</protein>
<proteinExistence type="predicted"/>
<dbReference type="Pfam" id="PF00144">
    <property type="entry name" value="Beta-lactamase"/>
    <property type="match status" value="1"/>
</dbReference>
<name>A0A1W7AAI6_9STAP</name>
<reference evidence="4 5" key="1">
    <citation type="journal article" date="2017" name="Int. J. Syst. Evol. Microbiol.">
        <title>Macrococcus canis sp. nov., a skin bacterium associated with infections in dogs.</title>
        <authorList>
            <person name="Gobeli Brawand S."/>
            <person name="Cotting K."/>
            <person name="Gomez-Sanz E."/>
            <person name="Collaud A."/>
            <person name="Thomann A."/>
            <person name="Brodard I."/>
            <person name="Rodriguez-Campos S."/>
            <person name="Strauss C."/>
            <person name="Perreten V."/>
        </authorList>
    </citation>
    <scope>NUCLEOTIDE SEQUENCE [LARGE SCALE GENOMIC DNA]</scope>
    <source>
        <strain evidence="4 5">KM45013</strain>
    </source>
</reference>
<organism evidence="4 5">
    <name type="scientific">Macrococcoides canis</name>
    <dbReference type="NCBI Taxonomy" id="1855823"/>
    <lineage>
        <taxon>Bacteria</taxon>
        <taxon>Bacillati</taxon>
        <taxon>Bacillota</taxon>
        <taxon>Bacilli</taxon>
        <taxon>Bacillales</taxon>
        <taxon>Staphylococcaceae</taxon>
        <taxon>Macrococcoides</taxon>
    </lineage>
</organism>